<evidence type="ECO:0000313" key="2">
    <source>
        <dbReference type="EMBL" id="NWJ45703.1"/>
    </source>
</evidence>
<dbReference type="Proteomes" id="UP000521676">
    <property type="component" value="Unassembled WGS sequence"/>
</dbReference>
<evidence type="ECO:0000313" key="5">
    <source>
        <dbReference type="Proteomes" id="UP001431572"/>
    </source>
</evidence>
<dbReference type="PANTHER" id="PTHR35604">
    <property type="entry name" value="TRANSPOSASE INSH FOR INSERTION SEQUENCE ELEMENT IS5A-RELATED"/>
    <property type="match status" value="1"/>
</dbReference>
<protein>
    <submittedName>
        <fullName evidence="2">Transposase</fullName>
    </submittedName>
</protein>
<reference evidence="2 4" key="1">
    <citation type="submission" date="2020-06" db="EMBL/GenBank/DDBJ databases">
        <title>Anoxygenic phototrophic Chloroflexota member uses a Type I reaction center.</title>
        <authorList>
            <person name="Tsuji J.M."/>
            <person name="Shaw N.A."/>
            <person name="Nagashima S."/>
            <person name="Venkiteswaran J."/>
            <person name="Schiff S.L."/>
            <person name="Hanada S."/>
            <person name="Tank M."/>
            <person name="Neufeld J.D."/>
        </authorList>
    </citation>
    <scope>NUCLEOTIDE SEQUENCE [LARGE SCALE GENOMIC DNA]</scope>
    <source>
        <strain evidence="2">L227-S17</strain>
    </source>
</reference>
<dbReference type="RefSeq" id="WP_341469461.1">
    <property type="nucleotide sequence ID" value="NZ_CP128399.1"/>
</dbReference>
<reference evidence="3" key="2">
    <citation type="journal article" date="2024" name="Nature">
        <title>Anoxygenic phototroph of the Chloroflexota uses a type I reaction centre.</title>
        <authorList>
            <person name="Tsuji J.M."/>
            <person name="Shaw N.A."/>
            <person name="Nagashima S."/>
            <person name="Venkiteswaran J.J."/>
            <person name="Schiff S.L."/>
            <person name="Watanabe T."/>
            <person name="Fukui M."/>
            <person name="Hanada S."/>
            <person name="Tank M."/>
            <person name="Neufeld J.D."/>
        </authorList>
    </citation>
    <scope>NUCLEOTIDE SEQUENCE</scope>
    <source>
        <strain evidence="3">L227-S17</strain>
    </source>
</reference>
<name>A0A8T7LXL8_9CHLR</name>
<dbReference type="PANTHER" id="PTHR35604:SF2">
    <property type="entry name" value="TRANSPOSASE INSH FOR INSERTION SEQUENCE ELEMENT IS5A-RELATED"/>
    <property type="match status" value="1"/>
</dbReference>
<proteinExistence type="predicted"/>
<evidence type="ECO:0000313" key="3">
    <source>
        <dbReference type="EMBL" id="WJW67571.1"/>
    </source>
</evidence>
<feature type="domain" description="Transposase InsH N-terminal" evidence="1">
    <location>
        <begin position="23"/>
        <end position="113"/>
    </location>
</feature>
<dbReference type="EMBL" id="JACATZ010000001">
    <property type="protein sequence ID" value="NWJ45703.1"/>
    <property type="molecule type" value="Genomic_DNA"/>
</dbReference>
<accession>A0A8T7LXL8</accession>
<sequence>MSLKPEPISPVPEQTALTARAAFPKGSVFIKMRDEIGTLYQDQEFAGLFSTTGQPAIAPWRLVLVTLMQFMEGLSDRQAADAVRGRLDWKYALSLPLEDSGFDFSVLSEFRNRLVAGNAEQLIFEKMLNYFKQKGLVKAGGRQRTDATHVLAQVRALNRVVLVGETP</sequence>
<dbReference type="InterPro" id="IPR008490">
    <property type="entry name" value="Transposase_InsH_N"/>
</dbReference>
<dbReference type="AlphaFoldDB" id="A0A8T7LXL8"/>
<dbReference type="EMBL" id="CP128399">
    <property type="protein sequence ID" value="WJW67571.1"/>
    <property type="molecule type" value="Genomic_DNA"/>
</dbReference>
<dbReference type="Proteomes" id="UP001431572">
    <property type="component" value="Chromosome 1"/>
</dbReference>
<evidence type="ECO:0000313" key="4">
    <source>
        <dbReference type="Proteomes" id="UP000521676"/>
    </source>
</evidence>
<keyword evidence="5" id="KW-1185">Reference proteome</keyword>
<dbReference type="Pfam" id="PF05598">
    <property type="entry name" value="DUF772"/>
    <property type="match status" value="1"/>
</dbReference>
<evidence type="ECO:0000259" key="1">
    <source>
        <dbReference type="Pfam" id="PF05598"/>
    </source>
</evidence>
<organism evidence="2 4">
    <name type="scientific">Candidatus Chlorohelix allophototropha</name>
    <dbReference type="NCBI Taxonomy" id="3003348"/>
    <lineage>
        <taxon>Bacteria</taxon>
        <taxon>Bacillati</taxon>
        <taxon>Chloroflexota</taxon>
        <taxon>Chloroflexia</taxon>
        <taxon>Candidatus Chloroheliales</taxon>
        <taxon>Candidatus Chloroheliaceae</taxon>
        <taxon>Candidatus Chlorohelix</taxon>
    </lineage>
</organism>
<gene>
    <name evidence="2" type="ORF">HXX08_07470</name>
    <name evidence="3" type="ORF">OZ401_000838</name>
</gene>